<dbReference type="EMBL" id="JANAVB010035619">
    <property type="protein sequence ID" value="KAJ6805071.1"/>
    <property type="molecule type" value="Genomic_DNA"/>
</dbReference>
<dbReference type="Proteomes" id="UP001140949">
    <property type="component" value="Unassembled WGS sequence"/>
</dbReference>
<evidence type="ECO:0000313" key="3">
    <source>
        <dbReference type="Proteomes" id="UP001140949"/>
    </source>
</evidence>
<dbReference type="AlphaFoldDB" id="A0AAX6EME4"/>
<keyword evidence="3" id="KW-1185">Reference proteome</keyword>
<evidence type="ECO:0000313" key="1">
    <source>
        <dbReference type="EMBL" id="KAJ6805071.1"/>
    </source>
</evidence>
<reference evidence="1" key="2">
    <citation type="submission" date="2023-04" db="EMBL/GenBank/DDBJ databases">
        <authorList>
            <person name="Bruccoleri R.E."/>
            <person name="Oakeley E.J."/>
            <person name="Faust A.-M."/>
            <person name="Dessus-Babus S."/>
            <person name="Altorfer M."/>
            <person name="Burckhardt D."/>
            <person name="Oertli M."/>
            <person name="Naumann U."/>
            <person name="Petersen F."/>
            <person name="Wong J."/>
        </authorList>
    </citation>
    <scope>NUCLEOTIDE SEQUENCE</scope>
    <source>
        <strain evidence="1">GSM-AAB239-AS_SAM_17_03QT</strain>
        <tissue evidence="1">Leaf</tissue>
    </source>
</reference>
<protein>
    <submittedName>
        <fullName evidence="1">Trihelix transcription factor ASIL1</fullName>
    </submittedName>
</protein>
<evidence type="ECO:0000313" key="2">
    <source>
        <dbReference type="EMBL" id="KAJ6847597.1"/>
    </source>
</evidence>
<name>A0AAX6EME4_IRIPA</name>
<sequence length="230" mass="26224">MLRTWCSLQLTEQYKERSILLYSLLLPSPSPSPPPLRWWWWWLLLLLLSSPLRLSPLPPSRWWRRWRRRWFLRSCESSICVFMKNCIRCISSSRTNPILCLSISAACRVFDRSTFSYTSPSRSTARVSAPTSVFPSGGRAAAAGGGRLSELSGEAEAGEMSRLRFLVRSFWGNWGKLGLGLGLATGPMSSSRRWKKGQREGEGLDFSDLYFFFSVSTRFLHWTSVRGGLV</sequence>
<accession>A0AAX6EME4</accession>
<reference evidence="1" key="1">
    <citation type="journal article" date="2023" name="GigaByte">
        <title>Genome assembly of the bearded iris, Iris pallida Lam.</title>
        <authorList>
            <person name="Bruccoleri R.E."/>
            <person name="Oakeley E.J."/>
            <person name="Faust A.M.E."/>
            <person name="Altorfer M."/>
            <person name="Dessus-Babus S."/>
            <person name="Burckhardt D."/>
            <person name="Oertli M."/>
            <person name="Naumann U."/>
            <person name="Petersen F."/>
            <person name="Wong J."/>
        </authorList>
    </citation>
    <scope>NUCLEOTIDE SEQUENCE</scope>
    <source>
        <strain evidence="1">GSM-AAB239-AS_SAM_17_03QT</strain>
    </source>
</reference>
<comment type="caution">
    <text evidence="1">The sequence shown here is derived from an EMBL/GenBank/DDBJ whole genome shotgun (WGS) entry which is preliminary data.</text>
</comment>
<proteinExistence type="predicted"/>
<organism evidence="1 3">
    <name type="scientific">Iris pallida</name>
    <name type="common">Sweet iris</name>
    <dbReference type="NCBI Taxonomy" id="29817"/>
    <lineage>
        <taxon>Eukaryota</taxon>
        <taxon>Viridiplantae</taxon>
        <taxon>Streptophyta</taxon>
        <taxon>Embryophyta</taxon>
        <taxon>Tracheophyta</taxon>
        <taxon>Spermatophyta</taxon>
        <taxon>Magnoliopsida</taxon>
        <taxon>Liliopsida</taxon>
        <taxon>Asparagales</taxon>
        <taxon>Iridaceae</taxon>
        <taxon>Iridoideae</taxon>
        <taxon>Irideae</taxon>
        <taxon>Iris</taxon>
    </lineage>
</organism>
<gene>
    <name evidence="1" type="ORF">M6B38_182025</name>
    <name evidence="2" type="ORF">M6B38_277475</name>
</gene>
<dbReference type="EMBL" id="JANAVB010005261">
    <property type="protein sequence ID" value="KAJ6847597.1"/>
    <property type="molecule type" value="Genomic_DNA"/>
</dbReference>